<dbReference type="RefSeq" id="WP_140464328.1">
    <property type="nucleotide sequence ID" value="NZ_RCYZ01000001.1"/>
</dbReference>
<dbReference type="OrthoDB" id="9792139at2"/>
<keyword evidence="4" id="KW-0472">Membrane</keyword>
<keyword evidence="3" id="KW-0732">Signal</keyword>
<dbReference type="InterPro" id="IPR033985">
    <property type="entry name" value="SusD-like_N"/>
</dbReference>
<dbReference type="GO" id="GO:0009279">
    <property type="term" value="C:cell outer membrane"/>
    <property type="evidence" value="ECO:0007669"/>
    <property type="project" value="UniProtKB-SubCell"/>
</dbReference>
<evidence type="ECO:0000256" key="4">
    <source>
        <dbReference type="ARBA" id="ARBA00023136"/>
    </source>
</evidence>
<dbReference type="InterPro" id="IPR011990">
    <property type="entry name" value="TPR-like_helical_dom_sf"/>
</dbReference>
<evidence type="ECO:0000259" key="6">
    <source>
        <dbReference type="Pfam" id="PF07980"/>
    </source>
</evidence>
<protein>
    <submittedName>
        <fullName evidence="8">RagB/SusD family nutrient uptake outer membrane protein</fullName>
    </submittedName>
</protein>
<name>A0A502HAG3_9BACT</name>
<reference evidence="8 9" key="1">
    <citation type="journal article" date="2019" name="Environ. Microbiol.">
        <title>Species interactions and distinct microbial communities in high Arctic permafrost affected cryosols are associated with the CH4 and CO2 gas fluxes.</title>
        <authorList>
            <person name="Altshuler I."/>
            <person name="Hamel J."/>
            <person name="Turney S."/>
            <person name="Magnuson E."/>
            <person name="Levesque R."/>
            <person name="Greer C."/>
            <person name="Whyte L.G."/>
        </authorList>
    </citation>
    <scope>NUCLEOTIDE SEQUENCE [LARGE SCALE GENOMIC DNA]</scope>
    <source>
        <strain evidence="8 9">S9.2P</strain>
    </source>
</reference>
<dbReference type="EMBL" id="RCYZ01000001">
    <property type="protein sequence ID" value="TPG71749.1"/>
    <property type="molecule type" value="Genomic_DNA"/>
</dbReference>
<evidence type="ECO:0000256" key="1">
    <source>
        <dbReference type="ARBA" id="ARBA00004442"/>
    </source>
</evidence>
<organism evidence="8 9">
    <name type="scientific">Hymenobacter nivis</name>
    <dbReference type="NCBI Taxonomy" id="1850093"/>
    <lineage>
        <taxon>Bacteria</taxon>
        <taxon>Pseudomonadati</taxon>
        <taxon>Bacteroidota</taxon>
        <taxon>Cytophagia</taxon>
        <taxon>Cytophagales</taxon>
        <taxon>Hymenobacteraceae</taxon>
        <taxon>Hymenobacter</taxon>
    </lineage>
</organism>
<feature type="domain" description="SusD-like N-terminal" evidence="7">
    <location>
        <begin position="83"/>
        <end position="217"/>
    </location>
</feature>
<evidence type="ECO:0000256" key="3">
    <source>
        <dbReference type="ARBA" id="ARBA00022729"/>
    </source>
</evidence>
<comment type="caution">
    <text evidence="8">The sequence shown here is derived from an EMBL/GenBank/DDBJ whole genome shotgun (WGS) entry which is preliminary data.</text>
</comment>
<dbReference type="InterPro" id="IPR012944">
    <property type="entry name" value="SusD_RagB_dom"/>
</dbReference>
<dbReference type="Pfam" id="PF07980">
    <property type="entry name" value="SusD_RagB"/>
    <property type="match status" value="1"/>
</dbReference>
<keyword evidence="9" id="KW-1185">Reference proteome</keyword>
<comment type="similarity">
    <text evidence="2">Belongs to the SusD family.</text>
</comment>
<dbReference type="SUPFAM" id="SSF48452">
    <property type="entry name" value="TPR-like"/>
    <property type="match status" value="1"/>
</dbReference>
<evidence type="ECO:0000256" key="2">
    <source>
        <dbReference type="ARBA" id="ARBA00006275"/>
    </source>
</evidence>
<dbReference type="Proteomes" id="UP000317646">
    <property type="component" value="Unassembled WGS sequence"/>
</dbReference>
<dbReference type="PROSITE" id="PS51257">
    <property type="entry name" value="PROKAR_LIPOPROTEIN"/>
    <property type="match status" value="1"/>
</dbReference>
<evidence type="ECO:0000313" key="9">
    <source>
        <dbReference type="Proteomes" id="UP000317646"/>
    </source>
</evidence>
<dbReference type="AlphaFoldDB" id="A0A502HAG3"/>
<dbReference type="Gene3D" id="1.25.40.390">
    <property type="match status" value="1"/>
</dbReference>
<evidence type="ECO:0000256" key="5">
    <source>
        <dbReference type="ARBA" id="ARBA00023237"/>
    </source>
</evidence>
<dbReference type="CDD" id="cd08977">
    <property type="entry name" value="SusD"/>
    <property type="match status" value="1"/>
</dbReference>
<comment type="subcellular location">
    <subcellularLocation>
        <location evidence="1">Cell outer membrane</location>
    </subcellularLocation>
</comment>
<gene>
    <name evidence="8" type="ORF">EAH73_00380</name>
</gene>
<evidence type="ECO:0000259" key="7">
    <source>
        <dbReference type="Pfam" id="PF14322"/>
    </source>
</evidence>
<accession>A0A502HAG3</accession>
<dbReference type="Pfam" id="PF14322">
    <property type="entry name" value="SusD-like_3"/>
    <property type="match status" value="1"/>
</dbReference>
<keyword evidence="5" id="KW-0998">Cell outer membrane</keyword>
<sequence>MKRYINGLCATGFLALLALSGCKDYLTEENLGGRTAETYYGTAQGFEDLVKSNYAPLRPLLTYSGMFFLGTDIFTVANVGTTDAFNSYDNNLNSSNYDLDSYWKEAYYAIQLTNTTIFWSTQVAGLDAATVATRVAEAKALRAYHYFLLTETFGDVPLILAPSTQPTFGFTRTAEKDVYTQIIKDLTEATDALPATTPNFGRVTKGMAQHLLSKVYLTRGYKSYGSGQADFTKAGQLAEALISSGTYALSSNFASLFDPNNASFQVNPEVIFSVQYNPNVESNRYYYINNPGALITGNGLQNLFNMEFQTYPAIGRSAYYNKSSLYISPTPYLYTLFDKTRDARYQGTFATAIYAQLATAGFAVGDTVIYFPDVPFSAARKATKKYYVYNFDEYENKTSFSPRSLPFAKKFREVGVPYSDDNKGVRDTYVFRLAETYLIASEAYLKAGDMAKAVQYYNVIRTRAGKTGTNPATNLAYKDELKATSITIDNILDERARELFGEELRWYELKRTGKLLERGKLYNKELAKFNRLQSFNLLRPIPQTQIDLNRGDFPQNPGY</sequence>
<proteinExistence type="inferred from homology"/>
<evidence type="ECO:0000313" key="8">
    <source>
        <dbReference type="EMBL" id="TPG71749.1"/>
    </source>
</evidence>
<feature type="domain" description="RagB/SusD" evidence="6">
    <location>
        <begin position="268"/>
        <end position="559"/>
    </location>
</feature>